<comment type="subcellular location">
    <subcellularLocation>
        <location evidence="1">Cell inner membrane</location>
        <topology evidence="1">Peripheral membrane protein</topology>
    </subcellularLocation>
</comment>
<dbReference type="AlphaFoldDB" id="A0A0D5LLL9"/>
<dbReference type="Pfam" id="PF00005">
    <property type="entry name" value="ABC_tran"/>
    <property type="match status" value="1"/>
</dbReference>
<comment type="similarity">
    <text evidence="2">Belongs to the ABC transporter superfamily.</text>
</comment>
<name>A0A0D5LLL9_MAREN</name>
<evidence type="ECO:0000256" key="3">
    <source>
        <dbReference type="ARBA" id="ARBA00022448"/>
    </source>
</evidence>
<dbReference type="PATRIC" id="fig|1486262.3.peg.823"/>
<dbReference type="GO" id="GO:0005524">
    <property type="term" value="F:ATP binding"/>
    <property type="evidence" value="ECO:0007669"/>
    <property type="project" value="UniProtKB-KW"/>
</dbReference>
<dbReference type="SMART" id="SM00382">
    <property type="entry name" value="AAA"/>
    <property type="match status" value="1"/>
</dbReference>
<dbReference type="GO" id="GO:0055085">
    <property type="term" value="P:transmembrane transport"/>
    <property type="evidence" value="ECO:0007669"/>
    <property type="project" value="UniProtKB-ARBA"/>
</dbReference>
<dbReference type="InterPro" id="IPR027417">
    <property type="entry name" value="P-loop_NTPase"/>
</dbReference>
<dbReference type="KEGG" id="mey:TM49_04040"/>
<reference evidence="9 10" key="1">
    <citation type="journal article" date="2015" name="Genome Announc.">
        <title>Complete genome sequence of Martelella endophytica YC6887, which has antifungal activity associated with a halophyte.</title>
        <authorList>
            <person name="Khan A."/>
            <person name="Khan H."/>
            <person name="Chung E.J."/>
            <person name="Hossain M.T."/>
            <person name="Chung Y.R."/>
        </authorList>
    </citation>
    <scope>NUCLEOTIDE SEQUENCE [LARGE SCALE GENOMIC DNA]</scope>
    <source>
        <strain evidence="9">YC6887</strain>
    </source>
</reference>
<dbReference type="STRING" id="1486262.TM49_04040"/>
<dbReference type="NCBIfam" id="TIGR01727">
    <property type="entry name" value="oligo_HPY"/>
    <property type="match status" value="1"/>
</dbReference>
<dbReference type="Pfam" id="PF08352">
    <property type="entry name" value="oligo_HPY"/>
    <property type="match status" value="1"/>
</dbReference>
<dbReference type="OrthoDB" id="9815712at2"/>
<proteinExistence type="inferred from homology"/>
<dbReference type="InterPro" id="IPR003439">
    <property type="entry name" value="ABC_transporter-like_ATP-bd"/>
</dbReference>
<keyword evidence="3" id="KW-0813">Transport</keyword>
<dbReference type="PROSITE" id="PS50893">
    <property type="entry name" value="ABC_TRANSPORTER_2"/>
    <property type="match status" value="1"/>
</dbReference>
<evidence type="ECO:0000256" key="1">
    <source>
        <dbReference type="ARBA" id="ARBA00004417"/>
    </source>
</evidence>
<evidence type="ECO:0000256" key="2">
    <source>
        <dbReference type="ARBA" id="ARBA00005417"/>
    </source>
</evidence>
<dbReference type="GO" id="GO:0016887">
    <property type="term" value="F:ATP hydrolysis activity"/>
    <property type="evidence" value="ECO:0007669"/>
    <property type="project" value="InterPro"/>
</dbReference>
<keyword evidence="5" id="KW-0547">Nucleotide-binding</keyword>
<evidence type="ECO:0000256" key="7">
    <source>
        <dbReference type="ARBA" id="ARBA00023136"/>
    </source>
</evidence>
<evidence type="ECO:0000256" key="6">
    <source>
        <dbReference type="ARBA" id="ARBA00022840"/>
    </source>
</evidence>
<organism evidence="9 10">
    <name type="scientific">Martelella endophytica</name>
    <dbReference type="NCBI Taxonomy" id="1486262"/>
    <lineage>
        <taxon>Bacteria</taxon>
        <taxon>Pseudomonadati</taxon>
        <taxon>Pseudomonadota</taxon>
        <taxon>Alphaproteobacteria</taxon>
        <taxon>Hyphomicrobiales</taxon>
        <taxon>Aurantimonadaceae</taxon>
        <taxon>Martelella</taxon>
    </lineage>
</organism>
<evidence type="ECO:0000313" key="10">
    <source>
        <dbReference type="Proteomes" id="UP000032611"/>
    </source>
</evidence>
<dbReference type="CDD" id="cd03257">
    <property type="entry name" value="ABC_NikE_OppD_transporters"/>
    <property type="match status" value="1"/>
</dbReference>
<protein>
    <recommendedName>
        <fullName evidence="8">ABC transporter domain-containing protein</fullName>
    </recommendedName>
</protein>
<dbReference type="HOGENOM" id="CLU_000604_1_23_5"/>
<dbReference type="PANTHER" id="PTHR43297:SF2">
    <property type="entry name" value="DIPEPTIDE TRANSPORT ATP-BINDING PROTEIN DPPD"/>
    <property type="match status" value="1"/>
</dbReference>
<evidence type="ECO:0000313" key="9">
    <source>
        <dbReference type="EMBL" id="AJY45046.1"/>
    </source>
</evidence>
<dbReference type="InterPro" id="IPR003593">
    <property type="entry name" value="AAA+_ATPase"/>
</dbReference>
<dbReference type="RefSeq" id="WP_045679641.1">
    <property type="nucleotide sequence ID" value="NZ_CP010803.1"/>
</dbReference>
<keyword evidence="10" id="KW-1185">Reference proteome</keyword>
<dbReference type="EMBL" id="CP010803">
    <property type="protein sequence ID" value="AJY45046.1"/>
    <property type="molecule type" value="Genomic_DNA"/>
</dbReference>
<dbReference type="GO" id="GO:0005886">
    <property type="term" value="C:plasma membrane"/>
    <property type="evidence" value="ECO:0007669"/>
    <property type="project" value="UniProtKB-SubCell"/>
</dbReference>
<evidence type="ECO:0000259" key="8">
    <source>
        <dbReference type="PROSITE" id="PS50893"/>
    </source>
</evidence>
<dbReference type="InterPro" id="IPR013563">
    <property type="entry name" value="Oligopep_ABC_C"/>
</dbReference>
<evidence type="ECO:0000256" key="4">
    <source>
        <dbReference type="ARBA" id="ARBA00022475"/>
    </source>
</evidence>
<dbReference type="SUPFAM" id="SSF52540">
    <property type="entry name" value="P-loop containing nucleoside triphosphate hydrolases"/>
    <property type="match status" value="1"/>
</dbReference>
<dbReference type="Gene3D" id="3.40.50.300">
    <property type="entry name" value="P-loop containing nucleotide triphosphate hydrolases"/>
    <property type="match status" value="1"/>
</dbReference>
<evidence type="ECO:0000256" key="5">
    <source>
        <dbReference type="ARBA" id="ARBA00022741"/>
    </source>
</evidence>
<feature type="domain" description="ABC transporter" evidence="8">
    <location>
        <begin position="8"/>
        <end position="257"/>
    </location>
</feature>
<gene>
    <name evidence="9" type="ORF">TM49_04040</name>
</gene>
<dbReference type="FunFam" id="3.40.50.300:FF:000016">
    <property type="entry name" value="Oligopeptide ABC transporter ATP-binding component"/>
    <property type="match status" value="1"/>
</dbReference>
<sequence length="326" mass="35311">MADNSPLLDVRDLTVKFNSGGTLLPAVERCSFSVKPGEVLGLVGESGSGKSATAMAMIGLLPESAKVEGEVRFAGRNLVNLPEKQMTALRGRRISMIFQDPMSSLNPVLTVGRQIAETLRAHHGLQMKDALIRAKDLLDRVKIPDAAGRLKAYPHELSGGLRQRVMIAMALACEPEMLLADEPTTALDVTVQAQILDLLMDLREQSNLSILLITHDLGVIANFADRVAVMYCGRVMETASVNDFFDAPSHPYSQALIRSIPGREEVRRLETIPGTVPKLADLPPGCRFATRCAHRMSACDAALPEPRPVTAGHTSACIRAFDHAKT</sequence>
<dbReference type="PANTHER" id="PTHR43297">
    <property type="entry name" value="OLIGOPEPTIDE TRANSPORT ATP-BINDING PROTEIN APPD"/>
    <property type="match status" value="1"/>
</dbReference>
<accession>A0A0D5LLL9</accession>
<dbReference type="GO" id="GO:0015833">
    <property type="term" value="P:peptide transport"/>
    <property type="evidence" value="ECO:0007669"/>
    <property type="project" value="InterPro"/>
</dbReference>
<keyword evidence="7" id="KW-0472">Membrane</keyword>
<keyword evidence="4" id="KW-1003">Cell membrane</keyword>
<dbReference type="InterPro" id="IPR050388">
    <property type="entry name" value="ABC_Ni/Peptide_Import"/>
</dbReference>
<keyword evidence="6" id="KW-0067">ATP-binding</keyword>
<dbReference type="Proteomes" id="UP000032611">
    <property type="component" value="Chromosome"/>
</dbReference>